<dbReference type="KEGG" id="bpl:BURPS1106A_1131"/>
<name>A3NSU0_BURP0</name>
<reference evidence="1 2" key="1">
    <citation type="submission" date="2007-02" db="EMBL/GenBank/DDBJ databases">
        <authorList>
            <person name="DeShazer D."/>
            <person name="Woods D.E."/>
            <person name="Nierman W.C."/>
        </authorList>
    </citation>
    <scope>NUCLEOTIDE SEQUENCE [LARGE SCALE GENOMIC DNA]</scope>
    <source>
        <strain evidence="1 2">1106a</strain>
    </source>
</reference>
<proteinExistence type="predicted"/>
<dbReference type="Proteomes" id="UP000006738">
    <property type="component" value="Chromosome I"/>
</dbReference>
<gene>
    <name evidence="1" type="ordered locus">BURPS1106A_1131</name>
</gene>
<dbReference type="AlphaFoldDB" id="A3NSU0"/>
<evidence type="ECO:0000313" key="1">
    <source>
        <dbReference type="EMBL" id="ABN92256.1"/>
    </source>
</evidence>
<dbReference type="EMBL" id="CP000572">
    <property type="protein sequence ID" value="ABN92256.1"/>
    <property type="molecule type" value="Genomic_DNA"/>
</dbReference>
<evidence type="ECO:0000313" key="2">
    <source>
        <dbReference type="Proteomes" id="UP000006738"/>
    </source>
</evidence>
<sequence length="113" mass="12897">MVQPGTGEREAIHREGGRPLCLRRVGQGVGYVERKAIDTKAWCFRRERRVRFDLRHLGAHGRGTHGRIALLRISLLLRLPVLFRIGARGCGLVGRGRYLLCISYQWHKGGNRQ</sequence>
<accession>A3NSU0</accession>
<protein>
    <submittedName>
        <fullName evidence="1">Uncharacterized protein</fullName>
    </submittedName>
</protein>
<organism evidence="1 2">
    <name type="scientific">Burkholderia pseudomallei (strain 1106a)</name>
    <dbReference type="NCBI Taxonomy" id="357348"/>
    <lineage>
        <taxon>Bacteria</taxon>
        <taxon>Pseudomonadati</taxon>
        <taxon>Pseudomonadota</taxon>
        <taxon>Betaproteobacteria</taxon>
        <taxon>Burkholderiales</taxon>
        <taxon>Burkholderiaceae</taxon>
        <taxon>Burkholderia</taxon>
        <taxon>pseudomallei group</taxon>
    </lineage>
</organism>
<dbReference type="HOGENOM" id="CLU_2022407_0_0_4"/>